<dbReference type="InterPro" id="IPR043502">
    <property type="entry name" value="DNA/RNA_pol_sf"/>
</dbReference>
<dbReference type="InterPro" id="IPR043128">
    <property type="entry name" value="Rev_trsase/Diguanyl_cyclase"/>
</dbReference>
<evidence type="ECO:0000259" key="1">
    <source>
        <dbReference type="Pfam" id="PF00078"/>
    </source>
</evidence>
<dbReference type="Gene3D" id="3.30.70.270">
    <property type="match status" value="1"/>
</dbReference>
<name>A0AAW2PPZ1_9LAMI</name>
<dbReference type="InterPro" id="IPR053134">
    <property type="entry name" value="RNA-dir_DNA_polymerase"/>
</dbReference>
<protein>
    <recommendedName>
        <fullName evidence="1">Reverse transcriptase domain-containing protein</fullName>
    </recommendedName>
</protein>
<accession>A0AAW2PPZ1</accession>
<feature type="domain" description="Reverse transcriptase" evidence="1">
    <location>
        <begin position="1"/>
        <end position="62"/>
    </location>
</feature>
<dbReference type="AlphaFoldDB" id="A0AAW2PPZ1"/>
<sequence length="105" mass="12058">MPSGLRNAGATSQRLVNHMFKEQIGRTIDVYVDDMLVKSLNESYHLIHLEESFKVKRKYGMKRVLPNAHSGSKVASSYDALSLRVELRLIQRKLKQSCRCQPQNL</sequence>
<proteinExistence type="predicted"/>
<dbReference type="PANTHER" id="PTHR24559">
    <property type="entry name" value="TRANSPOSON TY3-I GAG-POL POLYPROTEIN"/>
    <property type="match status" value="1"/>
</dbReference>
<dbReference type="Pfam" id="PF00078">
    <property type="entry name" value="RVT_1"/>
    <property type="match status" value="1"/>
</dbReference>
<evidence type="ECO:0000313" key="2">
    <source>
        <dbReference type="EMBL" id="KAL0358235.1"/>
    </source>
</evidence>
<dbReference type="InterPro" id="IPR000477">
    <property type="entry name" value="RT_dom"/>
</dbReference>
<reference evidence="2" key="2">
    <citation type="journal article" date="2024" name="Plant">
        <title>Genomic evolution and insights into agronomic trait innovations of Sesamum species.</title>
        <authorList>
            <person name="Miao H."/>
            <person name="Wang L."/>
            <person name="Qu L."/>
            <person name="Liu H."/>
            <person name="Sun Y."/>
            <person name="Le M."/>
            <person name="Wang Q."/>
            <person name="Wei S."/>
            <person name="Zheng Y."/>
            <person name="Lin W."/>
            <person name="Duan Y."/>
            <person name="Cao H."/>
            <person name="Xiong S."/>
            <person name="Wang X."/>
            <person name="Wei L."/>
            <person name="Li C."/>
            <person name="Ma Q."/>
            <person name="Ju M."/>
            <person name="Zhao R."/>
            <person name="Li G."/>
            <person name="Mu C."/>
            <person name="Tian Q."/>
            <person name="Mei H."/>
            <person name="Zhang T."/>
            <person name="Gao T."/>
            <person name="Zhang H."/>
        </authorList>
    </citation>
    <scope>NUCLEOTIDE SEQUENCE</scope>
    <source>
        <strain evidence="2">KEN8</strain>
    </source>
</reference>
<comment type="caution">
    <text evidence="2">The sequence shown here is derived from an EMBL/GenBank/DDBJ whole genome shotgun (WGS) entry which is preliminary data.</text>
</comment>
<organism evidence="2">
    <name type="scientific">Sesamum calycinum</name>
    <dbReference type="NCBI Taxonomy" id="2727403"/>
    <lineage>
        <taxon>Eukaryota</taxon>
        <taxon>Viridiplantae</taxon>
        <taxon>Streptophyta</taxon>
        <taxon>Embryophyta</taxon>
        <taxon>Tracheophyta</taxon>
        <taxon>Spermatophyta</taxon>
        <taxon>Magnoliopsida</taxon>
        <taxon>eudicotyledons</taxon>
        <taxon>Gunneridae</taxon>
        <taxon>Pentapetalae</taxon>
        <taxon>asterids</taxon>
        <taxon>lamiids</taxon>
        <taxon>Lamiales</taxon>
        <taxon>Pedaliaceae</taxon>
        <taxon>Sesamum</taxon>
    </lineage>
</organism>
<dbReference type="EMBL" id="JACGWM010000008">
    <property type="protein sequence ID" value="KAL0358235.1"/>
    <property type="molecule type" value="Genomic_DNA"/>
</dbReference>
<dbReference type="PANTHER" id="PTHR24559:SF431">
    <property type="entry name" value="RNA-DIRECTED DNA POLYMERASE HOMOLOG"/>
    <property type="match status" value="1"/>
</dbReference>
<dbReference type="SUPFAM" id="SSF56672">
    <property type="entry name" value="DNA/RNA polymerases"/>
    <property type="match status" value="1"/>
</dbReference>
<gene>
    <name evidence="2" type="ORF">Scaly_1509200</name>
</gene>
<reference evidence="2" key="1">
    <citation type="submission" date="2020-06" db="EMBL/GenBank/DDBJ databases">
        <authorList>
            <person name="Li T."/>
            <person name="Hu X."/>
            <person name="Zhang T."/>
            <person name="Song X."/>
            <person name="Zhang H."/>
            <person name="Dai N."/>
            <person name="Sheng W."/>
            <person name="Hou X."/>
            <person name="Wei L."/>
        </authorList>
    </citation>
    <scope>NUCLEOTIDE SEQUENCE</scope>
    <source>
        <strain evidence="2">KEN8</strain>
        <tissue evidence="2">Leaf</tissue>
    </source>
</reference>